<evidence type="ECO:0000313" key="3">
    <source>
        <dbReference type="EMBL" id="WJZ92080.1"/>
    </source>
</evidence>
<reference evidence="3 4" key="1">
    <citation type="journal article" date="2023" name="Hortic Res">
        <title>The complete reference genome for grapevine (Vitis vinifera L.) genetics and breeding.</title>
        <authorList>
            <person name="Shi X."/>
            <person name="Cao S."/>
            <person name="Wang X."/>
            <person name="Huang S."/>
            <person name="Wang Y."/>
            <person name="Liu Z."/>
            <person name="Liu W."/>
            <person name="Leng X."/>
            <person name="Peng Y."/>
            <person name="Wang N."/>
            <person name="Wang Y."/>
            <person name="Ma Z."/>
            <person name="Xu X."/>
            <person name="Zhang F."/>
            <person name="Xue H."/>
            <person name="Zhong H."/>
            <person name="Wang Y."/>
            <person name="Zhang K."/>
            <person name="Velt A."/>
            <person name="Avia K."/>
            <person name="Holtgrawe D."/>
            <person name="Grimplet J."/>
            <person name="Matus J.T."/>
            <person name="Ware D."/>
            <person name="Wu X."/>
            <person name="Wang H."/>
            <person name="Liu C."/>
            <person name="Fang Y."/>
            <person name="Rustenholz C."/>
            <person name="Cheng Z."/>
            <person name="Xiao H."/>
            <person name="Zhou Y."/>
        </authorList>
    </citation>
    <scope>NUCLEOTIDE SEQUENCE [LARGE SCALE GENOMIC DNA]</scope>
    <source>
        <strain evidence="4">cv. Pinot noir / PN40024</strain>
        <tissue evidence="3">Leaf</tissue>
    </source>
</reference>
<proteinExistence type="inferred from homology"/>
<protein>
    <recommendedName>
        <fullName evidence="2">ABC1 atypical kinase-like domain-containing protein</fullName>
    </recommendedName>
</protein>
<dbReference type="EMBL" id="CP126654">
    <property type="protein sequence ID" value="WJZ92080.1"/>
    <property type="molecule type" value="Genomic_DNA"/>
</dbReference>
<sequence>MASASLPLPNFTFLPPETTPKLRLSLSRFSLSRRITTGASLRGRVRAVQGDGVVVEDRESELLSGGNGAANLNGNGGYGYNGSVEGYTNGASNGSLPKYVNGNGAAAVTVVEEVYEVKTEVDGVEKKTIEEIGQEEAWFKRSGQGQIEVSVAPGGRWNRFKTYSTIQRTLEIWGFVLTFITKAWLNNQKFSYRGGMTEEKKVVRRKALAKWLKESILRLGPTFIKIGQQFSTRVDILAQEYVDQLSELQDQVPPFPSETAISIVEEELGAPVGDIFDQFDYEPIAAASLGQVHRARLKGQEVVVKVQRPGLKDLFDIDLKNLRVIAEYLQKIDPKSDGAKRDWVAIYDECANVLYQEIDYTKEAANAELFASNFKDMDYVKVPTIYWEYTTPQVLTMEYVPGIKINRIQALDQLGVDRKRLGRYAVESYLEQILSHGFFHADPHPGNIAVDDVNGGRLIFYDFGMMGSISSNIREGLLESFYGIYEKDPDKVVQAMIQMGVLVPTGDMTAVRRTAQFFLNSFEERLAAQRKEREMATQELGFKKPLSKEEKIEKKKQRLAAIGEDLLAIAADQPFRFPATFTFVVRAFSVLDGIGKGLDPRFDITEIAKPYALELLKFREAGVEVILKDFRKRWDRQARAFYNLFRQADRVEKLAEIIQRLEKGDLKLRVRALESERAFQRVAAVQKTVGNAVAAGSLINLATILYLNSIRVPAIAAYVFCAFFGFQVLFGIIKVKKLDQRERLITGTA</sequence>
<evidence type="ECO:0000259" key="2">
    <source>
        <dbReference type="Pfam" id="PF03109"/>
    </source>
</evidence>
<evidence type="ECO:0000256" key="1">
    <source>
        <dbReference type="ARBA" id="ARBA00009670"/>
    </source>
</evidence>
<dbReference type="PANTHER" id="PTHR10566:SF115">
    <property type="entry name" value="PROTEIN ACTIVITY OF BC1 COMPLEX KINASE 8, CHLOROPLASTIC"/>
    <property type="match status" value="1"/>
</dbReference>
<organism evidence="3 4">
    <name type="scientific">Vitis vinifera</name>
    <name type="common">Grape</name>
    <dbReference type="NCBI Taxonomy" id="29760"/>
    <lineage>
        <taxon>Eukaryota</taxon>
        <taxon>Viridiplantae</taxon>
        <taxon>Streptophyta</taxon>
        <taxon>Embryophyta</taxon>
        <taxon>Tracheophyta</taxon>
        <taxon>Spermatophyta</taxon>
        <taxon>Magnoliopsida</taxon>
        <taxon>eudicotyledons</taxon>
        <taxon>Gunneridae</taxon>
        <taxon>Pentapetalae</taxon>
        <taxon>rosids</taxon>
        <taxon>Vitales</taxon>
        <taxon>Vitaceae</taxon>
        <taxon>Viteae</taxon>
        <taxon>Vitis</taxon>
    </lineage>
</organism>
<comment type="similarity">
    <text evidence="1">Belongs to the protein kinase superfamily. ADCK protein kinase family.</text>
</comment>
<feature type="domain" description="ABC1 atypical kinase-like" evidence="2">
    <location>
        <begin position="248"/>
        <end position="495"/>
    </location>
</feature>
<dbReference type="SUPFAM" id="SSF56112">
    <property type="entry name" value="Protein kinase-like (PK-like)"/>
    <property type="match status" value="1"/>
</dbReference>
<dbReference type="InterPro" id="IPR004147">
    <property type="entry name" value="ABC1_dom"/>
</dbReference>
<dbReference type="PANTHER" id="PTHR10566">
    <property type="entry name" value="CHAPERONE-ACTIVITY OF BC1 COMPLEX CABC1 -RELATED"/>
    <property type="match status" value="1"/>
</dbReference>
<evidence type="ECO:0000313" key="4">
    <source>
        <dbReference type="Proteomes" id="UP001227230"/>
    </source>
</evidence>
<dbReference type="Pfam" id="PF03109">
    <property type="entry name" value="ABC1"/>
    <property type="match status" value="1"/>
</dbReference>
<keyword evidence="4" id="KW-1185">Reference proteome</keyword>
<name>A0ABY9CAI0_VITVI</name>
<dbReference type="CDD" id="cd05121">
    <property type="entry name" value="ABC1_ADCK3-like"/>
    <property type="match status" value="1"/>
</dbReference>
<gene>
    <name evidence="3" type="ORF">VitviT2T_011101</name>
</gene>
<accession>A0ABY9CAI0</accession>
<dbReference type="InterPro" id="IPR011009">
    <property type="entry name" value="Kinase-like_dom_sf"/>
</dbReference>
<dbReference type="InterPro" id="IPR050154">
    <property type="entry name" value="UbiB_kinase"/>
</dbReference>
<dbReference type="Proteomes" id="UP001227230">
    <property type="component" value="Chromosome 7"/>
</dbReference>